<comment type="caution">
    <text evidence="2">The sequence shown here is derived from an EMBL/GenBank/DDBJ whole genome shotgun (WGS) entry which is preliminary data.</text>
</comment>
<proteinExistence type="predicted"/>
<dbReference type="PANTHER" id="PTHR30399:SF1">
    <property type="entry name" value="UTP PYROPHOSPHATASE"/>
    <property type="match status" value="1"/>
</dbReference>
<dbReference type="PANTHER" id="PTHR30399">
    <property type="entry name" value="UNCHARACTERIZED PROTEIN YGJP"/>
    <property type="match status" value="1"/>
</dbReference>
<name>A0ABX2JKJ8_9SPHN</name>
<accession>A0ABX2JKJ8</accession>
<dbReference type="EMBL" id="JABULH010000005">
    <property type="protein sequence ID" value="NTS66000.1"/>
    <property type="molecule type" value="Genomic_DNA"/>
</dbReference>
<dbReference type="Pfam" id="PF01863">
    <property type="entry name" value="YgjP-like"/>
    <property type="match status" value="1"/>
</dbReference>
<sequence>MEDDAIEVVRHPRARRAKLSFDPVTGRVRLTIPKRAALAPMMAWARSKEEWIAQQRDVLPQARPFVPGATLPLDDENLSIVWQAEALRRVERDGATLVVGGPIDRVEARVATWVRQQSLALLVADTAFYAERAGVSVTQVSVADPRGRWGSCASSGAIRYNWRLALAPRTVRRATAAHEVAHRVHMNHGPAFHALVAELFGRDPTPERQWLRQHGARLHWYGRSSSEGSARGG</sequence>
<dbReference type="RefSeq" id="WP_174194619.1">
    <property type="nucleotide sequence ID" value="NZ_JABULH010000005.1"/>
</dbReference>
<gene>
    <name evidence="2" type="ORF">HRV97_12610</name>
</gene>
<organism evidence="2 3">
    <name type="scientific">Sphingomonas hominis</name>
    <dbReference type="NCBI Taxonomy" id="2741495"/>
    <lineage>
        <taxon>Bacteria</taxon>
        <taxon>Pseudomonadati</taxon>
        <taxon>Pseudomonadota</taxon>
        <taxon>Alphaproteobacteria</taxon>
        <taxon>Sphingomonadales</taxon>
        <taxon>Sphingomonadaceae</taxon>
        <taxon>Sphingomonas</taxon>
    </lineage>
</organism>
<feature type="domain" description="YgjP-like metallopeptidase" evidence="1">
    <location>
        <begin position="19"/>
        <end position="214"/>
    </location>
</feature>
<dbReference type="CDD" id="cd07344">
    <property type="entry name" value="M48_yhfN_like"/>
    <property type="match status" value="1"/>
</dbReference>
<dbReference type="InterPro" id="IPR002725">
    <property type="entry name" value="YgjP-like_metallopeptidase"/>
</dbReference>
<dbReference type="InterPro" id="IPR053136">
    <property type="entry name" value="UTP_pyrophosphatase-like"/>
</dbReference>
<protein>
    <submittedName>
        <fullName evidence="2">M48 family metallopeptidase</fullName>
    </submittedName>
</protein>
<evidence type="ECO:0000313" key="2">
    <source>
        <dbReference type="EMBL" id="NTS66000.1"/>
    </source>
</evidence>
<evidence type="ECO:0000259" key="1">
    <source>
        <dbReference type="Pfam" id="PF01863"/>
    </source>
</evidence>
<evidence type="ECO:0000313" key="3">
    <source>
        <dbReference type="Proteomes" id="UP000621447"/>
    </source>
</evidence>
<keyword evidence="3" id="KW-1185">Reference proteome</keyword>
<dbReference type="Proteomes" id="UP000621447">
    <property type="component" value="Unassembled WGS sequence"/>
</dbReference>
<reference evidence="2 3" key="1">
    <citation type="submission" date="2020-06" db="EMBL/GenBank/DDBJ databases">
        <title>Sphingomonas hominis sp. nov., a member of the Sphingomonas, isolated from the hair of a 22-year-old girl.</title>
        <authorList>
            <person name="Zhang D.-F."/>
            <person name="Cui X.-W."/>
        </authorList>
    </citation>
    <scope>NUCLEOTIDE SEQUENCE [LARGE SCALE GENOMIC DNA]</scope>
    <source>
        <strain evidence="2 3">HHU CXW</strain>
    </source>
</reference>
<dbReference type="Gene3D" id="3.30.2010.10">
    <property type="entry name" value="Metalloproteases ('zincins'), catalytic domain"/>
    <property type="match status" value="1"/>
</dbReference>